<evidence type="ECO:0000259" key="3">
    <source>
        <dbReference type="Pfam" id="PF19289"/>
    </source>
</evidence>
<evidence type="ECO:0000313" key="5">
    <source>
        <dbReference type="EMBL" id="SJL83992.1"/>
    </source>
</evidence>
<dbReference type="PANTHER" id="PTHR43421:SF1">
    <property type="entry name" value="METALLOPROTEASE PMBA"/>
    <property type="match status" value="1"/>
</dbReference>
<reference evidence="5 6" key="1">
    <citation type="submission" date="2017-02" db="EMBL/GenBank/DDBJ databases">
        <authorList>
            <person name="Peterson S.W."/>
        </authorList>
    </citation>
    <scope>NUCLEOTIDE SEQUENCE [LARGE SCALE GENOMIC DNA]</scope>
    <source>
        <strain evidence="5 6">CECT 9027</strain>
    </source>
</reference>
<dbReference type="AlphaFoldDB" id="A0A1R4B4Z2"/>
<dbReference type="RefSeq" id="WP_077314392.1">
    <property type="nucleotide sequence ID" value="NZ_AP024888.1"/>
</dbReference>
<feature type="domain" description="Metalloprotease TldD/E central" evidence="4">
    <location>
        <begin position="117"/>
        <end position="220"/>
    </location>
</feature>
<dbReference type="InterPro" id="IPR045569">
    <property type="entry name" value="Metalloprtase-TldD/E_C"/>
</dbReference>
<dbReference type="InterPro" id="IPR047657">
    <property type="entry name" value="PmbA"/>
</dbReference>
<name>A0A1R4B4Z2_9VIBR</name>
<dbReference type="Gene3D" id="3.30.2290.10">
    <property type="entry name" value="PmbA/TldD superfamily"/>
    <property type="match status" value="1"/>
</dbReference>
<dbReference type="GO" id="GO:0005829">
    <property type="term" value="C:cytosol"/>
    <property type="evidence" value="ECO:0007669"/>
    <property type="project" value="TreeGrafter"/>
</dbReference>
<dbReference type="OrthoDB" id="9803618at2"/>
<evidence type="ECO:0000256" key="1">
    <source>
        <dbReference type="ARBA" id="ARBA00005836"/>
    </source>
</evidence>
<feature type="domain" description="Metalloprotease TldD/E C-terminal" evidence="3">
    <location>
        <begin position="227"/>
        <end position="444"/>
    </location>
</feature>
<dbReference type="STRING" id="1918946.VPAL9027_01972"/>
<sequence length="445" mass="48934">MNQQDINNQAIDVLLEEASRQGAEADVVIRTSDSLGLSTYQGNVDRYEVANEREIGIRIIKDQKVATGCSESFESSDLKHMVKSLIDSLPYTKTSQHQRIVCAENDINDADDSINQVDDVSVEQKVNMVLSVEDALRQQRYVDNVTENEYFETNSLMVVANTLGTHCQHKERRLGCNSEVLCVNNDKQSMHHSLSLARCFDDIDTEFVIRHSTEIARELLGGAPVATGHYAVIFSVDELYNVFSAFCVAFSGKAAMQGITPLADKLGTSVAYGGFTLRDVPFQPQGMRIKAFDSEGFATQNTTMIQNGELRSLLHNSETASYFNTQTTGNAARMAALDVGHLHTVVDVGHHTVDDVQSGEYLELVALQGIHSGADVITGDFSFGASGFLCRDGQRIQPVRGITVAGNFYSMLKEIEAIGQVLESNMFQSFYAPKIRFARLSVGGK</sequence>
<dbReference type="Pfam" id="PF01523">
    <property type="entry name" value="PmbA_TldD_1st"/>
    <property type="match status" value="1"/>
</dbReference>
<keyword evidence="6" id="KW-1185">Reference proteome</keyword>
<protein>
    <submittedName>
        <fullName evidence="5">Peptidase PmbA</fullName>
    </submittedName>
</protein>
<dbReference type="SUPFAM" id="SSF111283">
    <property type="entry name" value="Putative modulator of DNA gyrase, PmbA/TldD"/>
    <property type="match status" value="1"/>
</dbReference>
<proteinExistence type="inferred from homology"/>
<dbReference type="GO" id="GO:0006508">
    <property type="term" value="P:proteolysis"/>
    <property type="evidence" value="ECO:0007669"/>
    <property type="project" value="InterPro"/>
</dbReference>
<dbReference type="Proteomes" id="UP000189475">
    <property type="component" value="Unassembled WGS sequence"/>
</dbReference>
<dbReference type="InterPro" id="IPR036059">
    <property type="entry name" value="TldD/PmbA_sf"/>
</dbReference>
<feature type="domain" description="Metalloprotease TldD/E N-terminal" evidence="2">
    <location>
        <begin position="25"/>
        <end position="86"/>
    </location>
</feature>
<dbReference type="Pfam" id="PF19290">
    <property type="entry name" value="PmbA_TldD_2nd"/>
    <property type="match status" value="1"/>
</dbReference>
<dbReference type="PANTHER" id="PTHR43421">
    <property type="entry name" value="METALLOPROTEASE PMBA"/>
    <property type="match status" value="1"/>
</dbReference>
<gene>
    <name evidence="5" type="ORF">VPAL9027_01972</name>
</gene>
<evidence type="ECO:0000313" key="6">
    <source>
        <dbReference type="Proteomes" id="UP000189475"/>
    </source>
</evidence>
<dbReference type="InterPro" id="IPR045570">
    <property type="entry name" value="Metalloprtase-TldD/E_cen_dom"/>
</dbReference>
<dbReference type="GO" id="GO:0008237">
    <property type="term" value="F:metallopeptidase activity"/>
    <property type="evidence" value="ECO:0007669"/>
    <property type="project" value="InterPro"/>
</dbReference>
<dbReference type="EMBL" id="FUFT01000005">
    <property type="protein sequence ID" value="SJL83992.1"/>
    <property type="molecule type" value="Genomic_DNA"/>
</dbReference>
<comment type="similarity">
    <text evidence="1">Belongs to the peptidase U62 family.</text>
</comment>
<dbReference type="InterPro" id="IPR002510">
    <property type="entry name" value="Metalloprtase-TldD/E_N"/>
</dbReference>
<evidence type="ECO:0000259" key="2">
    <source>
        <dbReference type="Pfam" id="PF01523"/>
    </source>
</evidence>
<dbReference type="Pfam" id="PF19289">
    <property type="entry name" value="PmbA_TldD_3rd"/>
    <property type="match status" value="1"/>
</dbReference>
<dbReference type="InterPro" id="IPR035068">
    <property type="entry name" value="TldD/PmbA_N"/>
</dbReference>
<evidence type="ECO:0000259" key="4">
    <source>
        <dbReference type="Pfam" id="PF19290"/>
    </source>
</evidence>
<organism evidence="5 6">
    <name type="scientific">Vibrio palustris</name>
    <dbReference type="NCBI Taxonomy" id="1918946"/>
    <lineage>
        <taxon>Bacteria</taxon>
        <taxon>Pseudomonadati</taxon>
        <taxon>Pseudomonadota</taxon>
        <taxon>Gammaproteobacteria</taxon>
        <taxon>Vibrionales</taxon>
        <taxon>Vibrionaceae</taxon>
        <taxon>Vibrio</taxon>
    </lineage>
</organism>
<accession>A0A1R4B4Z2</accession>